<organism evidence="3 4">
    <name type="scientific">Brassica napus</name>
    <name type="common">Rape</name>
    <dbReference type="NCBI Taxonomy" id="3708"/>
    <lineage>
        <taxon>Eukaryota</taxon>
        <taxon>Viridiplantae</taxon>
        <taxon>Streptophyta</taxon>
        <taxon>Embryophyta</taxon>
        <taxon>Tracheophyta</taxon>
        <taxon>Spermatophyta</taxon>
        <taxon>Magnoliopsida</taxon>
        <taxon>eudicotyledons</taxon>
        <taxon>Gunneridae</taxon>
        <taxon>Pentapetalae</taxon>
        <taxon>rosids</taxon>
        <taxon>malvids</taxon>
        <taxon>Brassicales</taxon>
        <taxon>Brassicaceae</taxon>
        <taxon>Brassiceae</taxon>
        <taxon>Brassica</taxon>
    </lineage>
</organism>
<dbReference type="CDD" id="cd01837">
    <property type="entry name" value="SGNH_plant_lipase_like"/>
    <property type="match status" value="1"/>
</dbReference>
<comment type="similarity">
    <text evidence="1">Belongs to the 'GDSL' lipolytic enzyme family.</text>
</comment>
<dbReference type="InterPro" id="IPR050592">
    <property type="entry name" value="GDSL_lipolytic_enzyme"/>
</dbReference>
<gene>
    <name evidence="3" type="primary">BnaA02g24170D</name>
    <name evidence="3" type="ORF">GSBRNA2T00096872001</name>
</gene>
<dbReference type="AlphaFoldDB" id="A0A078IKR0"/>
<dbReference type="InterPro" id="IPR001087">
    <property type="entry name" value="GDSL"/>
</dbReference>
<dbReference type="Gene3D" id="3.40.50.1110">
    <property type="entry name" value="SGNH hydrolase"/>
    <property type="match status" value="1"/>
</dbReference>
<dbReference type="EMBL" id="LK032916">
    <property type="protein sequence ID" value="CDY50487.1"/>
    <property type="molecule type" value="Genomic_DNA"/>
</dbReference>
<feature type="signal peptide" evidence="2">
    <location>
        <begin position="1"/>
        <end position="23"/>
    </location>
</feature>
<dbReference type="KEGG" id="bna:106381690"/>
<dbReference type="OrthoDB" id="1600564at2759"/>
<dbReference type="PaxDb" id="3708-A0A078IKR0"/>
<evidence type="ECO:0000313" key="3">
    <source>
        <dbReference type="EMBL" id="CDY50487.1"/>
    </source>
</evidence>
<dbReference type="Pfam" id="PF00657">
    <property type="entry name" value="Lipase_GDSL"/>
    <property type="match status" value="1"/>
</dbReference>
<dbReference type="Gramene" id="CDY50487">
    <property type="protein sequence ID" value="CDY50487"/>
    <property type="gene ID" value="GSBRNA2T00096872001"/>
</dbReference>
<dbReference type="STRING" id="3708.A0A078IKR0"/>
<evidence type="ECO:0000256" key="1">
    <source>
        <dbReference type="ARBA" id="ARBA00008668"/>
    </source>
</evidence>
<feature type="chain" id="PRO_5044539768" evidence="2">
    <location>
        <begin position="24"/>
        <end position="357"/>
    </location>
</feature>
<dbReference type="InterPro" id="IPR035669">
    <property type="entry name" value="SGNH_plant_lipase-like"/>
</dbReference>
<dbReference type="Proteomes" id="UP000028999">
    <property type="component" value="Unassembled WGS sequence"/>
</dbReference>
<reference evidence="3 4" key="1">
    <citation type="journal article" date="2014" name="Science">
        <title>Plant genetics. Early allopolyploid evolution in the post-Neolithic Brassica napus oilseed genome.</title>
        <authorList>
            <person name="Chalhoub B."/>
            <person name="Denoeud F."/>
            <person name="Liu S."/>
            <person name="Parkin I.A."/>
            <person name="Tang H."/>
            <person name="Wang X."/>
            <person name="Chiquet J."/>
            <person name="Belcram H."/>
            <person name="Tong C."/>
            <person name="Samans B."/>
            <person name="Correa M."/>
            <person name="Da Silva C."/>
            <person name="Just J."/>
            <person name="Falentin C."/>
            <person name="Koh C.S."/>
            <person name="Le Clainche I."/>
            <person name="Bernard M."/>
            <person name="Bento P."/>
            <person name="Noel B."/>
            <person name="Labadie K."/>
            <person name="Alberti A."/>
            <person name="Charles M."/>
            <person name="Arnaud D."/>
            <person name="Guo H."/>
            <person name="Daviaud C."/>
            <person name="Alamery S."/>
            <person name="Jabbari K."/>
            <person name="Zhao M."/>
            <person name="Edger P.P."/>
            <person name="Chelaifa H."/>
            <person name="Tack D."/>
            <person name="Lassalle G."/>
            <person name="Mestiri I."/>
            <person name="Schnel N."/>
            <person name="Le Paslier M.C."/>
            <person name="Fan G."/>
            <person name="Renault V."/>
            <person name="Bayer P.E."/>
            <person name="Golicz A.A."/>
            <person name="Manoli S."/>
            <person name="Lee T.H."/>
            <person name="Thi V.H."/>
            <person name="Chalabi S."/>
            <person name="Hu Q."/>
            <person name="Fan C."/>
            <person name="Tollenaere R."/>
            <person name="Lu Y."/>
            <person name="Battail C."/>
            <person name="Shen J."/>
            <person name="Sidebottom C.H."/>
            <person name="Wang X."/>
            <person name="Canaguier A."/>
            <person name="Chauveau A."/>
            <person name="Berard A."/>
            <person name="Deniot G."/>
            <person name="Guan M."/>
            <person name="Liu Z."/>
            <person name="Sun F."/>
            <person name="Lim Y.P."/>
            <person name="Lyons E."/>
            <person name="Town C.D."/>
            <person name="Bancroft I."/>
            <person name="Wang X."/>
            <person name="Meng J."/>
            <person name="Ma J."/>
            <person name="Pires J.C."/>
            <person name="King G.J."/>
            <person name="Brunel D."/>
            <person name="Delourme R."/>
            <person name="Renard M."/>
            <person name="Aury J.M."/>
            <person name="Adams K.L."/>
            <person name="Batley J."/>
            <person name="Snowdon R.J."/>
            <person name="Tost J."/>
            <person name="Edwards D."/>
            <person name="Zhou Y."/>
            <person name="Hua W."/>
            <person name="Sharpe A.G."/>
            <person name="Paterson A.H."/>
            <person name="Guan C."/>
            <person name="Wincker P."/>
        </authorList>
    </citation>
    <scope>NUCLEOTIDE SEQUENCE [LARGE SCALE GENOMIC DNA]</scope>
    <source>
        <strain evidence="4">cv. Darmor-bzh</strain>
    </source>
</reference>
<dbReference type="PANTHER" id="PTHR45642:SF7">
    <property type="entry name" value="GDSL ESTERASE_LIPASE"/>
    <property type="match status" value="1"/>
</dbReference>
<evidence type="ECO:0000313" key="4">
    <source>
        <dbReference type="Proteomes" id="UP000028999"/>
    </source>
</evidence>
<evidence type="ECO:0000256" key="2">
    <source>
        <dbReference type="SAM" id="SignalP"/>
    </source>
</evidence>
<proteinExistence type="inferred from homology"/>
<dbReference type="SMR" id="A0A078IKR0"/>
<dbReference type="GO" id="GO:0016788">
    <property type="term" value="F:hydrolase activity, acting on ester bonds"/>
    <property type="evidence" value="ECO:0007669"/>
    <property type="project" value="InterPro"/>
</dbReference>
<protein>
    <submittedName>
        <fullName evidence="3">BnaA02g24170D protein</fullName>
    </submittedName>
</protein>
<keyword evidence="4" id="KW-1185">Reference proteome</keyword>
<dbReference type="SUPFAM" id="SSF52266">
    <property type="entry name" value="SGNH hydrolase"/>
    <property type="match status" value="1"/>
</dbReference>
<dbReference type="InterPro" id="IPR036514">
    <property type="entry name" value="SGNH_hydro_sf"/>
</dbReference>
<name>A0A078IKR0_BRANA</name>
<sequence length="357" mass="39699">MLFAMFMSFFAAMALQSPSLVVALDVHLLRQLAAKHNVTTIVVFGDSSVDPGNNNFLNTDLKGNFPPYGGNFVNHKSTGRLCDGLLAPDFIAEAMGYPPIPAFLDPTLTQADLPRGASFASAGSGYDDLTANISNVWSFSTQATYFLHYKIHLTKLVGPLESAKMINNAIFLMSMGSNDFLQNYLVDFTRQKQFTVEQYIDFLSSRMLDDAKMLHRLGARRLVVVGVPPMGCMPLIKYLKGQKTCVDQLNQIAFSFNSKIIKNLELLQAKIGLKTIYVDAYSTIQEAIKTPRKFGFLEASKGCCGTGTYEYGETCKDMNVCKDPTKYIFWDAVHPTQRMYQIIVKKAIASISEEFLV</sequence>
<accession>A0A078IKR0</accession>
<keyword evidence="2" id="KW-0732">Signal</keyword>
<dbReference type="PANTHER" id="PTHR45642">
    <property type="entry name" value="GDSL ESTERASE/LIPASE EXL3"/>
    <property type="match status" value="1"/>
</dbReference>
<dbReference type="OMA" id="IAAYWAN"/>